<evidence type="ECO:0000313" key="7">
    <source>
        <dbReference type="EMBL" id="KAK7031472.1"/>
    </source>
</evidence>
<dbReference type="GO" id="GO:0016020">
    <property type="term" value="C:membrane"/>
    <property type="evidence" value="ECO:0007669"/>
    <property type="project" value="UniProtKB-SubCell"/>
</dbReference>
<feature type="transmembrane region" description="Helical" evidence="6">
    <location>
        <begin position="156"/>
        <end position="180"/>
    </location>
</feature>
<evidence type="ECO:0000256" key="6">
    <source>
        <dbReference type="SAM" id="Phobius"/>
    </source>
</evidence>
<feature type="transmembrane region" description="Helical" evidence="6">
    <location>
        <begin position="69"/>
        <end position="88"/>
    </location>
</feature>
<dbReference type="InterPro" id="IPR051694">
    <property type="entry name" value="Immunoregulatory_rcpt-like"/>
</dbReference>
<organism evidence="7 8">
    <name type="scientific">Favolaschia claudopus</name>
    <dbReference type="NCBI Taxonomy" id="2862362"/>
    <lineage>
        <taxon>Eukaryota</taxon>
        <taxon>Fungi</taxon>
        <taxon>Dikarya</taxon>
        <taxon>Basidiomycota</taxon>
        <taxon>Agaricomycotina</taxon>
        <taxon>Agaricomycetes</taxon>
        <taxon>Agaricomycetidae</taxon>
        <taxon>Agaricales</taxon>
        <taxon>Marasmiineae</taxon>
        <taxon>Mycenaceae</taxon>
        <taxon>Favolaschia</taxon>
    </lineage>
</organism>
<reference evidence="7 8" key="1">
    <citation type="journal article" date="2024" name="J Genomics">
        <title>Draft genome sequencing and assembly of Favolaschia claudopus CIRM-BRFM 2984 isolated from oak limbs.</title>
        <authorList>
            <person name="Navarro D."/>
            <person name="Drula E."/>
            <person name="Chaduli D."/>
            <person name="Cazenave R."/>
            <person name="Ahrendt S."/>
            <person name="Wang J."/>
            <person name="Lipzen A."/>
            <person name="Daum C."/>
            <person name="Barry K."/>
            <person name="Grigoriev I.V."/>
            <person name="Favel A."/>
            <person name="Rosso M.N."/>
            <person name="Martin F."/>
        </authorList>
    </citation>
    <scope>NUCLEOTIDE SEQUENCE [LARGE SCALE GENOMIC DNA]</scope>
    <source>
        <strain evidence="7 8">CIRM-BRFM 2984</strain>
    </source>
</reference>
<comment type="subcellular location">
    <subcellularLocation>
        <location evidence="1">Membrane</location>
        <topology evidence="1">Single-pass membrane protein</topology>
    </subcellularLocation>
</comment>
<feature type="transmembrane region" description="Helical" evidence="6">
    <location>
        <begin position="6"/>
        <end position="29"/>
    </location>
</feature>
<feature type="region of interest" description="Disordered" evidence="5">
    <location>
        <begin position="260"/>
        <end position="300"/>
    </location>
</feature>
<proteinExistence type="predicted"/>
<evidence type="ECO:0000256" key="1">
    <source>
        <dbReference type="ARBA" id="ARBA00004167"/>
    </source>
</evidence>
<dbReference type="Proteomes" id="UP001362999">
    <property type="component" value="Unassembled WGS sequence"/>
</dbReference>
<dbReference type="EMBL" id="JAWWNJ010000024">
    <property type="protein sequence ID" value="KAK7031472.1"/>
    <property type="molecule type" value="Genomic_DNA"/>
</dbReference>
<feature type="compositionally biased region" description="Polar residues" evidence="5">
    <location>
        <begin position="131"/>
        <end position="152"/>
    </location>
</feature>
<protein>
    <recommendedName>
        <fullName evidence="9">Mid2 domain-containing protein</fullName>
    </recommendedName>
</protein>
<feature type="compositionally biased region" description="Low complexity" evidence="5">
    <location>
        <begin position="260"/>
        <end position="277"/>
    </location>
</feature>
<dbReference type="AlphaFoldDB" id="A0AAW0BWT1"/>
<evidence type="ECO:0008006" key="9">
    <source>
        <dbReference type="Google" id="ProtNLM"/>
    </source>
</evidence>
<comment type="caution">
    <text evidence="7">The sequence shown here is derived from an EMBL/GenBank/DDBJ whole genome shotgun (WGS) entry which is preliminary data.</text>
</comment>
<feature type="compositionally biased region" description="Low complexity" evidence="5">
    <location>
        <begin position="109"/>
        <end position="130"/>
    </location>
</feature>
<keyword evidence="8" id="KW-1185">Reference proteome</keyword>
<evidence type="ECO:0000256" key="2">
    <source>
        <dbReference type="ARBA" id="ARBA00022692"/>
    </source>
</evidence>
<keyword evidence="2 6" id="KW-0812">Transmembrane</keyword>
<evidence type="ECO:0000256" key="4">
    <source>
        <dbReference type="ARBA" id="ARBA00023136"/>
    </source>
</evidence>
<dbReference type="PANTHER" id="PTHR15549:SF6">
    <property type="entry name" value="MID2 DOMAIN-CONTAINING PROTEIN"/>
    <property type="match status" value="1"/>
</dbReference>
<name>A0AAW0BWT1_9AGAR</name>
<feature type="region of interest" description="Disordered" evidence="5">
    <location>
        <begin position="109"/>
        <end position="152"/>
    </location>
</feature>
<evidence type="ECO:0000313" key="8">
    <source>
        <dbReference type="Proteomes" id="UP001362999"/>
    </source>
</evidence>
<dbReference type="GO" id="GO:0071944">
    <property type="term" value="C:cell periphery"/>
    <property type="evidence" value="ECO:0007669"/>
    <property type="project" value="UniProtKB-ARBA"/>
</dbReference>
<sequence length="328" mass="34954">MRVVWYHAALFSWLAGGISALIISTPLFLTAGPARINFTREAGDPVGAFFNIGQASNASRIADDVDIKAGFVDVNILVLPGTYFIFAFSNDSDTRSLGNSDDFPVIAAPSTPSTASSSASSTSKSTSSPTISGNASNTSVAADQGTSSSTKKSVPVGMVVGIVVGVVVILAILLFLCIFLRQRRQQKTVFFPDTIQTAGPPVHSWASPVTDSPLGPEGQIDPFVTPISSNTSLSSPAQRQEYLTNEMRLVRKRMEELRRSQNLSASTLSPSSPQPSTHYTTESATTADLERSRQENDALQNRIVELEAQLQSAWAQGLSNEPPPGYVA</sequence>
<keyword evidence="4 6" id="KW-0472">Membrane</keyword>
<gene>
    <name evidence="7" type="ORF">R3P38DRAFT_2923801</name>
</gene>
<evidence type="ECO:0000256" key="3">
    <source>
        <dbReference type="ARBA" id="ARBA00022989"/>
    </source>
</evidence>
<keyword evidence="3 6" id="KW-1133">Transmembrane helix</keyword>
<evidence type="ECO:0000256" key="5">
    <source>
        <dbReference type="SAM" id="MobiDB-lite"/>
    </source>
</evidence>
<accession>A0AAW0BWT1</accession>
<dbReference type="PANTHER" id="PTHR15549">
    <property type="entry name" value="PAIRED IMMUNOGLOBULIN-LIKE TYPE 2 RECEPTOR"/>
    <property type="match status" value="1"/>
</dbReference>